<gene>
    <name evidence="1" type="ORF">CLLU_28490</name>
</gene>
<organism evidence="1 2">
    <name type="scientific">Clostridium luticellarii</name>
    <dbReference type="NCBI Taxonomy" id="1691940"/>
    <lineage>
        <taxon>Bacteria</taxon>
        <taxon>Bacillati</taxon>
        <taxon>Bacillota</taxon>
        <taxon>Clostridia</taxon>
        <taxon>Eubacteriales</taxon>
        <taxon>Clostridiaceae</taxon>
        <taxon>Clostridium</taxon>
    </lineage>
</organism>
<accession>A0A2T0BFA1</accession>
<dbReference type="OrthoDB" id="1904939at2"/>
<protein>
    <submittedName>
        <fullName evidence="1">Uncharacterized protein</fullName>
    </submittedName>
</protein>
<evidence type="ECO:0000313" key="2">
    <source>
        <dbReference type="Proteomes" id="UP000237798"/>
    </source>
</evidence>
<dbReference type="EMBL" id="PVXP01000054">
    <property type="protein sequence ID" value="PRR82497.1"/>
    <property type="molecule type" value="Genomic_DNA"/>
</dbReference>
<dbReference type="AlphaFoldDB" id="A0A2T0BFA1"/>
<dbReference type="Proteomes" id="UP000237798">
    <property type="component" value="Unassembled WGS sequence"/>
</dbReference>
<sequence length="268" mass="30929">MYGLKSMLKVFRNIVIFFICLILLLSIIYPQLLNEIAGRVYSSLSRTTYFRDSSFDKYTKGDQNIYFLGTVHSMSLNSKNFSYLNLKAVIENLKPDLLLIESRPDQLANNNFADGPIEMLYSHLTALNCGIPVKGVDWWTPDRGEPNSTNAERDEHINRNILKEVAGHKKVLILMGKTHLKIERPKLQAAGYNLSSFSKIEKDNLFKVKDNRLLYPKGMNYYIQKRISYEKSCIGTVYKTDIWNNQAKIIIKELEEFSKVIKKTGEIQ</sequence>
<name>A0A2T0BFA1_9CLOT</name>
<comment type="caution">
    <text evidence="1">The sequence shown here is derived from an EMBL/GenBank/DDBJ whole genome shotgun (WGS) entry which is preliminary data.</text>
</comment>
<keyword evidence="2" id="KW-1185">Reference proteome</keyword>
<evidence type="ECO:0000313" key="1">
    <source>
        <dbReference type="EMBL" id="PRR82497.1"/>
    </source>
</evidence>
<reference evidence="1 2" key="1">
    <citation type="submission" date="2018-03" db="EMBL/GenBank/DDBJ databases">
        <title>Genome sequence of Clostridium luticellarii DSM 29923.</title>
        <authorList>
            <person name="Poehlein A."/>
            <person name="Daniel R."/>
        </authorList>
    </citation>
    <scope>NUCLEOTIDE SEQUENCE [LARGE SCALE GENOMIC DNA]</scope>
    <source>
        <strain evidence="1 2">DSM 29923</strain>
    </source>
</reference>
<proteinExistence type="predicted"/>